<name>A0A0V0QE88_PSEPJ</name>
<evidence type="ECO:0000256" key="1">
    <source>
        <dbReference type="SAM" id="MobiDB-lite"/>
    </source>
</evidence>
<gene>
    <name evidence="2" type="ORF">PPERSA_06156</name>
</gene>
<feature type="region of interest" description="Disordered" evidence="1">
    <location>
        <begin position="118"/>
        <end position="174"/>
    </location>
</feature>
<proteinExistence type="predicted"/>
<dbReference type="EMBL" id="LDAU01000187">
    <property type="protein sequence ID" value="KRX00513.1"/>
    <property type="molecule type" value="Genomic_DNA"/>
</dbReference>
<reference evidence="2 3" key="1">
    <citation type="journal article" date="2015" name="Sci. Rep.">
        <title>Genome of the facultative scuticociliatosis pathogen Pseudocohnilembus persalinus provides insight into its virulence through horizontal gene transfer.</title>
        <authorList>
            <person name="Xiong J."/>
            <person name="Wang G."/>
            <person name="Cheng J."/>
            <person name="Tian M."/>
            <person name="Pan X."/>
            <person name="Warren A."/>
            <person name="Jiang C."/>
            <person name="Yuan D."/>
            <person name="Miao W."/>
        </authorList>
    </citation>
    <scope>NUCLEOTIDE SEQUENCE [LARGE SCALE GENOMIC DNA]</scope>
    <source>
        <strain evidence="2">36N120E</strain>
    </source>
</reference>
<evidence type="ECO:0000313" key="2">
    <source>
        <dbReference type="EMBL" id="KRX00513.1"/>
    </source>
</evidence>
<dbReference type="Proteomes" id="UP000054937">
    <property type="component" value="Unassembled WGS sequence"/>
</dbReference>
<accession>A0A0V0QE88</accession>
<organism evidence="2 3">
    <name type="scientific">Pseudocohnilembus persalinus</name>
    <name type="common">Ciliate</name>
    <dbReference type="NCBI Taxonomy" id="266149"/>
    <lineage>
        <taxon>Eukaryota</taxon>
        <taxon>Sar</taxon>
        <taxon>Alveolata</taxon>
        <taxon>Ciliophora</taxon>
        <taxon>Intramacronucleata</taxon>
        <taxon>Oligohymenophorea</taxon>
        <taxon>Scuticociliatia</taxon>
        <taxon>Philasterida</taxon>
        <taxon>Pseudocohnilembidae</taxon>
        <taxon>Pseudocohnilembus</taxon>
    </lineage>
</organism>
<evidence type="ECO:0000313" key="3">
    <source>
        <dbReference type="Proteomes" id="UP000054937"/>
    </source>
</evidence>
<keyword evidence="3" id="KW-1185">Reference proteome</keyword>
<feature type="region of interest" description="Disordered" evidence="1">
    <location>
        <begin position="1"/>
        <end position="33"/>
    </location>
</feature>
<comment type="caution">
    <text evidence="2">The sequence shown here is derived from an EMBL/GenBank/DDBJ whole genome shotgun (WGS) entry which is preliminary data.</text>
</comment>
<feature type="compositionally biased region" description="Polar residues" evidence="1">
    <location>
        <begin position="1"/>
        <end position="13"/>
    </location>
</feature>
<dbReference type="InParanoid" id="A0A0V0QE88"/>
<sequence length="299" mass="34527">MAKNLQLTYQQPYQPISSHTSSQMSQKSILKKSPKNFKEIEDYVEEQIKKAQIKEQDQNQSKNIDQQNIFSIKKKNNNKVLNNKNLLKSALLKQEKNVKSNNTQTVNIISSETNYNFANQNNNNNNNNNNINNNNFNQNKTEISPLPSEIDSKPGTPDIGNSINNNYTNKRKRKKNVAIQNQSDFMQNSQILNTSKSPKQNCIQDNISETDSIISNSSVKSILKQRQHVQYQSSQFRKQNSVKKPEIIGTPKKVNFNNEVTIIDINNGQKQNKEINKEQGKKYTKNRYDLRNSVEFEEI</sequence>
<dbReference type="AlphaFoldDB" id="A0A0V0QE88"/>
<feature type="compositionally biased region" description="Low complexity" evidence="1">
    <location>
        <begin position="14"/>
        <end position="28"/>
    </location>
</feature>
<feature type="compositionally biased region" description="Low complexity" evidence="1">
    <location>
        <begin position="118"/>
        <end position="139"/>
    </location>
</feature>
<protein>
    <submittedName>
        <fullName evidence="2">Uncharacterized protein</fullName>
    </submittedName>
</protein>